<keyword evidence="2" id="KW-1185">Reference proteome</keyword>
<dbReference type="Proteomes" id="UP001630127">
    <property type="component" value="Unassembled WGS sequence"/>
</dbReference>
<comment type="caution">
    <text evidence="1">The sequence shown here is derived from an EMBL/GenBank/DDBJ whole genome shotgun (WGS) entry which is preliminary data.</text>
</comment>
<proteinExistence type="predicted"/>
<dbReference type="EMBL" id="JBJUIK010000014">
    <property type="protein sequence ID" value="KAL3504099.1"/>
    <property type="molecule type" value="Genomic_DNA"/>
</dbReference>
<sequence>MQVRDLFNNGSAQEHGDSLSLKLQKGGSVPLQDSELKISYQFGEIFEVKERPLWRKVLRAVGVMLLRGTLNIVVGIDVPIPITKDDGHEIISYHLRIMHIPIINLVDELPIARLNINYHPIITSGIDQCFSN</sequence>
<evidence type="ECO:0000313" key="2">
    <source>
        <dbReference type="Proteomes" id="UP001630127"/>
    </source>
</evidence>
<dbReference type="AlphaFoldDB" id="A0ABD2YD93"/>
<evidence type="ECO:0000313" key="1">
    <source>
        <dbReference type="EMBL" id="KAL3504099.1"/>
    </source>
</evidence>
<organism evidence="1 2">
    <name type="scientific">Cinchona calisaya</name>
    <dbReference type="NCBI Taxonomy" id="153742"/>
    <lineage>
        <taxon>Eukaryota</taxon>
        <taxon>Viridiplantae</taxon>
        <taxon>Streptophyta</taxon>
        <taxon>Embryophyta</taxon>
        <taxon>Tracheophyta</taxon>
        <taxon>Spermatophyta</taxon>
        <taxon>Magnoliopsida</taxon>
        <taxon>eudicotyledons</taxon>
        <taxon>Gunneridae</taxon>
        <taxon>Pentapetalae</taxon>
        <taxon>asterids</taxon>
        <taxon>lamiids</taxon>
        <taxon>Gentianales</taxon>
        <taxon>Rubiaceae</taxon>
        <taxon>Cinchonoideae</taxon>
        <taxon>Cinchoneae</taxon>
        <taxon>Cinchona</taxon>
    </lineage>
</organism>
<accession>A0ABD2YD93</accession>
<gene>
    <name evidence="1" type="ORF">ACH5RR_033940</name>
</gene>
<reference evidence="1 2" key="1">
    <citation type="submission" date="2024-11" db="EMBL/GenBank/DDBJ databases">
        <title>A near-complete genome assembly of Cinchona calisaya.</title>
        <authorList>
            <person name="Lian D.C."/>
            <person name="Zhao X.W."/>
            <person name="Wei L."/>
        </authorList>
    </citation>
    <scope>NUCLEOTIDE SEQUENCE [LARGE SCALE GENOMIC DNA]</scope>
    <source>
        <tissue evidence="1">Nenye</tissue>
    </source>
</reference>
<name>A0ABD2YD93_9GENT</name>
<protein>
    <submittedName>
        <fullName evidence="1">Uncharacterized protein</fullName>
    </submittedName>
</protein>